<accession>A0AAE1Q802</accession>
<dbReference type="GO" id="GO:0006811">
    <property type="term" value="P:monoatomic ion transport"/>
    <property type="evidence" value="ECO:0007669"/>
    <property type="project" value="InterPro"/>
</dbReference>
<dbReference type="InterPro" id="IPR006029">
    <property type="entry name" value="Neurotrans-gated_channel_TM"/>
</dbReference>
<dbReference type="AlphaFoldDB" id="A0AAE1Q802"/>
<keyword evidence="1" id="KW-0472">Membrane</keyword>
<evidence type="ECO:0000256" key="1">
    <source>
        <dbReference type="SAM" id="Phobius"/>
    </source>
</evidence>
<sequence length="261" mass="29726">IYLTAVMTITSISIIMTVIVLNCHYRGPIQREVPPWMRRVFMRGHGSDRLLCKGNSTTTTTSKARRTFFGRSLKRRRTRTTTTKGNGEDAQLTHSNANAHARVVTTALYGDFSNNVGSKDHHAKNDTIRLTVEGEEVKDSGQGDFSSAEDLHNLNIGWRDYNNDTNSTYRRNANSNSTYSPNLTGISTNRTQDEIIRALKVLLSRQEREDAEKKRLNEWRVIAIAVDRILFWIFFLVTTVSSLVFLVILPVVKRSEYVRNT</sequence>
<dbReference type="InterPro" id="IPR036719">
    <property type="entry name" value="Neuro-gated_channel_TM_sf"/>
</dbReference>
<feature type="non-terminal residue" evidence="3">
    <location>
        <position position="1"/>
    </location>
</feature>
<organism evidence="3 4">
    <name type="scientific">Petrolisthes manimaculis</name>
    <dbReference type="NCBI Taxonomy" id="1843537"/>
    <lineage>
        <taxon>Eukaryota</taxon>
        <taxon>Metazoa</taxon>
        <taxon>Ecdysozoa</taxon>
        <taxon>Arthropoda</taxon>
        <taxon>Crustacea</taxon>
        <taxon>Multicrustacea</taxon>
        <taxon>Malacostraca</taxon>
        <taxon>Eumalacostraca</taxon>
        <taxon>Eucarida</taxon>
        <taxon>Decapoda</taxon>
        <taxon>Pleocyemata</taxon>
        <taxon>Anomura</taxon>
        <taxon>Galatheoidea</taxon>
        <taxon>Porcellanidae</taxon>
        <taxon>Petrolisthes</taxon>
    </lineage>
</organism>
<name>A0AAE1Q802_9EUCA</name>
<feature type="transmembrane region" description="Helical" evidence="1">
    <location>
        <begin position="229"/>
        <end position="252"/>
    </location>
</feature>
<dbReference type="GO" id="GO:0016020">
    <property type="term" value="C:membrane"/>
    <property type="evidence" value="ECO:0007669"/>
    <property type="project" value="InterPro"/>
</dbReference>
<proteinExistence type="predicted"/>
<keyword evidence="1" id="KW-1133">Transmembrane helix</keyword>
<feature type="transmembrane region" description="Helical" evidence="1">
    <location>
        <begin position="6"/>
        <end position="25"/>
    </location>
</feature>
<dbReference type="InterPro" id="IPR038050">
    <property type="entry name" value="Neuro_actylchol_rec"/>
</dbReference>
<protein>
    <recommendedName>
        <fullName evidence="2">Neurotransmitter-gated ion-channel transmembrane domain-containing protein</fullName>
    </recommendedName>
</protein>
<dbReference type="Pfam" id="PF02932">
    <property type="entry name" value="Neur_chan_memb"/>
    <property type="match status" value="1"/>
</dbReference>
<keyword evidence="4" id="KW-1185">Reference proteome</keyword>
<dbReference type="EMBL" id="JAWZYT010000576">
    <property type="protein sequence ID" value="KAK4321578.1"/>
    <property type="molecule type" value="Genomic_DNA"/>
</dbReference>
<dbReference type="Gene3D" id="1.20.58.390">
    <property type="entry name" value="Neurotransmitter-gated ion-channel transmembrane domain"/>
    <property type="match status" value="2"/>
</dbReference>
<evidence type="ECO:0000313" key="4">
    <source>
        <dbReference type="Proteomes" id="UP001292094"/>
    </source>
</evidence>
<comment type="caution">
    <text evidence="3">The sequence shown here is derived from an EMBL/GenBank/DDBJ whole genome shotgun (WGS) entry which is preliminary data.</text>
</comment>
<keyword evidence="1" id="KW-0812">Transmembrane</keyword>
<reference evidence="3" key="1">
    <citation type="submission" date="2023-11" db="EMBL/GenBank/DDBJ databases">
        <title>Genome assemblies of two species of porcelain crab, Petrolisthes cinctipes and Petrolisthes manimaculis (Anomura: Porcellanidae).</title>
        <authorList>
            <person name="Angst P."/>
        </authorList>
    </citation>
    <scope>NUCLEOTIDE SEQUENCE</scope>
    <source>
        <strain evidence="3">PB745_02</strain>
        <tissue evidence="3">Gill</tissue>
    </source>
</reference>
<gene>
    <name evidence="3" type="ORF">Pmani_007626</name>
</gene>
<dbReference type="SUPFAM" id="SSF90112">
    <property type="entry name" value="Neurotransmitter-gated ion-channel transmembrane pore"/>
    <property type="match status" value="1"/>
</dbReference>
<feature type="domain" description="Neurotransmitter-gated ion-channel transmembrane" evidence="2">
    <location>
        <begin position="2"/>
        <end position="244"/>
    </location>
</feature>
<evidence type="ECO:0000313" key="3">
    <source>
        <dbReference type="EMBL" id="KAK4321578.1"/>
    </source>
</evidence>
<dbReference type="Proteomes" id="UP001292094">
    <property type="component" value="Unassembled WGS sequence"/>
</dbReference>
<evidence type="ECO:0000259" key="2">
    <source>
        <dbReference type="Pfam" id="PF02932"/>
    </source>
</evidence>